<protein>
    <submittedName>
        <fullName evidence="1">Uncharacterized protein</fullName>
    </submittedName>
</protein>
<sequence>MFTSQCVQQQTCSAYSQKLSVSPVLGCDGGTIFYVLTPANWICNGQNHLRLLLYPYWVIHVGITDLFIT</sequence>
<accession>A0A0E9V2D9</accession>
<evidence type="ECO:0000313" key="1">
    <source>
        <dbReference type="EMBL" id="JAH71610.1"/>
    </source>
</evidence>
<reference evidence="1" key="1">
    <citation type="submission" date="2014-11" db="EMBL/GenBank/DDBJ databases">
        <authorList>
            <person name="Amaro Gonzalez C."/>
        </authorList>
    </citation>
    <scope>NUCLEOTIDE SEQUENCE</scope>
</reference>
<organism evidence="1">
    <name type="scientific">Anguilla anguilla</name>
    <name type="common">European freshwater eel</name>
    <name type="synonym">Muraena anguilla</name>
    <dbReference type="NCBI Taxonomy" id="7936"/>
    <lineage>
        <taxon>Eukaryota</taxon>
        <taxon>Metazoa</taxon>
        <taxon>Chordata</taxon>
        <taxon>Craniata</taxon>
        <taxon>Vertebrata</taxon>
        <taxon>Euteleostomi</taxon>
        <taxon>Actinopterygii</taxon>
        <taxon>Neopterygii</taxon>
        <taxon>Teleostei</taxon>
        <taxon>Anguilliformes</taxon>
        <taxon>Anguillidae</taxon>
        <taxon>Anguilla</taxon>
    </lineage>
</organism>
<name>A0A0E9V2D9_ANGAN</name>
<reference evidence="1" key="2">
    <citation type="journal article" date="2015" name="Fish Shellfish Immunol.">
        <title>Early steps in the European eel (Anguilla anguilla)-Vibrio vulnificus interaction in the gills: Role of the RtxA13 toxin.</title>
        <authorList>
            <person name="Callol A."/>
            <person name="Pajuelo D."/>
            <person name="Ebbesson L."/>
            <person name="Teles M."/>
            <person name="MacKenzie S."/>
            <person name="Amaro C."/>
        </authorList>
    </citation>
    <scope>NUCLEOTIDE SEQUENCE</scope>
</reference>
<proteinExistence type="predicted"/>
<dbReference type="EMBL" id="GBXM01036967">
    <property type="protein sequence ID" value="JAH71610.1"/>
    <property type="molecule type" value="Transcribed_RNA"/>
</dbReference>
<dbReference type="AlphaFoldDB" id="A0A0E9V2D9"/>